<evidence type="ECO:0000313" key="2">
    <source>
        <dbReference type="EMBL" id="HIW83302.1"/>
    </source>
</evidence>
<evidence type="ECO:0000313" key="3">
    <source>
        <dbReference type="Proteomes" id="UP000824263"/>
    </source>
</evidence>
<sequence>MIYTHRMSRAKKKGALGLVLGLFAGVLLTLAVTGAPFVRYAKADVQSVHSAEVKTDLTSVTENSRNWQLLLINEEHPLAMDYVPPSLTAIDTSHSVDSRIAADLQEMLADGAAQGLNMYVTSSYRSYERQTELFNEGMQTRMDSGLTPLESYQATKSSVALPGASEHQAGLAVDIIAAAYPELDERQGDTPEQQWLMAHCQEYGFILRYPKGTQSITGITYEPWHYRYVGKEAAQEITEQGITLEEYLQ</sequence>
<dbReference type="PANTHER" id="PTHR34385">
    <property type="entry name" value="D-ALANYL-D-ALANINE CARBOXYPEPTIDASE"/>
    <property type="match status" value="1"/>
</dbReference>
<reference evidence="2" key="1">
    <citation type="journal article" date="2021" name="PeerJ">
        <title>Extensive microbial diversity within the chicken gut microbiome revealed by metagenomics and culture.</title>
        <authorList>
            <person name="Gilroy R."/>
            <person name="Ravi A."/>
            <person name="Getino M."/>
            <person name="Pursley I."/>
            <person name="Horton D.L."/>
            <person name="Alikhan N.F."/>
            <person name="Baker D."/>
            <person name="Gharbi K."/>
            <person name="Hall N."/>
            <person name="Watson M."/>
            <person name="Adriaenssens E.M."/>
            <person name="Foster-Nyarko E."/>
            <person name="Jarju S."/>
            <person name="Secka A."/>
            <person name="Antonio M."/>
            <person name="Oren A."/>
            <person name="Chaudhuri R.R."/>
            <person name="La Ragione R."/>
            <person name="Hildebrand F."/>
            <person name="Pallen M.J."/>
        </authorList>
    </citation>
    <scope>NUCLEOTIDE SEQUENCE</scope>
    <source>
        <strain evidence="2">ChiSxjej1B13-11762</strain>
    </source>
</reference>
<dbReference type="Pfam" id="PF02557">
    <property type="entry name" value="VanY"/>
    <property type="match status" value="1"/>
</dbReference>
<reference evidence="2" key="2">
    <citation type="submission" date="2021-04" db="EMBL/GenBank/DDBJ databases">
        <authorList>
            <person name="Gilroy R."/>
        </authorList>
    </citation>
    <scope>NUCLEOTIDE SEQUENCE</scope>
    <source>
        <strain evidence="2">ChiSxjej1B13-11762</strain>
    </source>
</reference>
<dbReference type="CDD" id="cd14852">
    <property type="entry name" value="LD-carboxypeptidase"/>
    <property type="match status" value="1"/>
</dbReference>
<dbReference type="GO" id="GO:0006508">
    <property type="term" value="P:proteolysis"/>
    <property type="evidence" value="ECO:0007669"/>
    <property type="project" value="InterPro"/>
</dbReference>
<dbReference type="InterPro" id="IPR052179">
    <property type="entry name" value="DD-CPase-like"/>
</dbReference>
<name>A0A9D1RAW8_9FIRM</name>
<gene>
    <name evidence="2" type="ORF">H9873_03145</name>
</gene>
<dbReference type="InterPro" id="IPR058193">
    <property type="entry name" value="VanY/YodJ_core_dom"/>
</dbReference>
<accession>A0A9D1RAW8</accession>
<dbReference type="Proteomes" id="UP000824263">
    <property type="component" value="Unassembled WGS sequence"/>
</dbReference>
<dbReference type="Gene3D" id="3.30.1380.10">
    <property type="match status" value="1"/>
</dbReference>
<proteinExistence type="predicted"/>
<comment type="caution">
    <text evidence="2">The sequence shown here is derived from an EMBL/GenBank/DDBJ whole genome shotgun (WGS) entry which is preliminary data.</text>
</comment>
<dbReference type="EMBL" id="DXGF01000057">
    <property type="protein sequence ID" value="HIW83302.1"/>
    <property type="molecule type" value="Genomic_DNA"/>
</dbReference>
<feature type="domain" description="D-alanyl-D-alanine carboxypeptidase-like core" evidence="1">
    <location>
        <begin position="94"/>
        <end position="231"/>
    </location>
</feature>
<organism evidence="2 3">
    <name type="scientific">Candidatus Dorea gallistercoris</name>
    <dbReference type="NCBI Taxonomy" id="2838542"/>
    <lineage>
        <taxon>Bacteria</taxon>
        <taxon>Bacillati</taxon>
        <taxon>Bacillota</taxon>
        <taxon>Clostridia</taxon>
        <taxon>Lachnospirales</taxon>
        <taxon>Lachnospiraceae</taxon>
        <taxon>Dorea</taxon>
    </lineage>
</organism>
<dbReference type="AlphaFoldDB" id="A0A9D1RAW8"/>
<dbReference type="SUPFAM" id="SSF55166">
    <property type="entry name" value="Hedgehog/DD-peptidase"/>
    <property type="match status" value="1"/>
</dbReference>
<dbReference type="InterPro" id="IPR003709">
    <property type="entry name" value="VanY-like_core_dom"/>
</dbReference>
<dbReference type="GO" id="GO:0008233">
    <property type="term" value="F:peptidase activity"/>
    <property type="evidence" value="ECO:0007669"/>
    <property type="project" value="InterPro"/>
</dbReference>
<evidence type="ECO:0000259" key="1">
    <source>
        <dbReference type="Pfam" id="PF02557"/>
    </source>
</evidence>
<dbReference type="InterPro" id="IPR009045">
    <property type="entry name" value="Zn_M74/Hedgehog-like"/>
</dbReference>
<protein>
    <submittedName>
        <fullName evidence="2">M15 family metallopeptidase</fullName>
    </submittedName>
</protein>
<dbReference type="PANTHER" id="PTHR34385:SF1">
    <property type="entry name" value="PEPTIDOGLYCAN L-ALANYL-D-GLUTAMATE ENDOPEPTIDASE CWLK"/>
    <property type="match status" value="1"/>
</dbReference>